<sequence>AEQEKTKYKEEIDKLKTMNQRLSENCKTVSQALEQEIAIKQRLQVELSKAEHELKTREKPADNTQVHYTVVLKKKKKKKGKIITSLLTRFKVKGDSIKDLDDYMMKCKRMSEEMGEMAQEKEQLEKECVDLKRKACVLEQQVMEIMNGSDNKSNIEMSVLKSENERLQKEIRTLEEKNSKFTDEMSVRYEQNLRQMEEQLNHLQANQKHIFDDYEAKLANANDEKKFLKSKYDNNLILNDNSLKKERKQWTQQRQSQSQSQRNQ</sequence>
<dbReference type="Proteomes" id="UP000023152">
    <property type="component" value="Unassembled WGS sequence"/>
</dbReference>
<feature type="non-terminal residue" evidence="3">
    <location>
        <position position="1"/>
    </location>
</feature>
<protein>
    <submittedName>
        <fullName evidence="3">Viral A-type inclusion protein</fullName>
    </submittedName>
</protein>
<keyword evidence="4" id="KW-1185">Reference proteome</keyword>
<dbReference type="AlphaFoldDB" id="X6MXC9"/>
<feature type="coiled-coil region" evidence="1">
    <location>
        <begin position="1"/>
        <end position="53"/>
    </location>
</feature>
<gene>
    <name evidence="3" type="ORF">RFI_18996</name>
</gene>
<feature type="compositionally biased region" description="Low complexity" evidence="2">
    <location>
        <begin position="250"/>
        <end position="264"/>
    </location>
</feature>
<evidence type="ECO:0000313" key="3">
    <source>
        <dbReference type="EMBL" id="ETO18281.1"/>
    </source>
</evidence>
<evidence type="ECO:0000313" key="4">
    <source>
        <dbReference type="Proteomes" id="UP000023152"/>
    </source>
</evidence>
<evidence type="ECO:0000256" key="1">
    <source>
        <dbReference type="SAM" id="Coils"/>
    </source>
</evidence>
<feature type="coiled-coil region" evidence="1">
    <location>
        <begin position="100"/>
        <end position="231"/>
    </location>
</feature>
<keyword evidence="1" id="KW-0175">Coiled coil</keyword>
<dbReference type="EMBL" id="ASPP01015212">
    <property type="protein sequence ID" value="ETO18281.1"/>
    <property type="molecule type" value="Genomic_DNA"/>
</dbReference>
<organism evidence="3 4">
    <name type="scientific">Reticulomyxa filosa</name>
    <dbReference type="NCBI Taxonomy" id="46433"/>
    <lineage>
        <taxon>Eukaryota</taxon>
        <taxon>Sar</taxon>
        <taxon>Rhizaria</taxon>
        <taxon>Retaria</taxon>
        <taxon>Foraminifera</taxon>
        <taxon>Monothalamids</taxon>
        <taxon>Reticulomyxidae</taxon>
        <taxon>Reticulomyxa</taxon>
    </lineage>
</organism>
<accession>X6MXC9</accession>
<name>X6MXC9_RETFI</name>
<feature type="non-terminal residue" evidence="3">
    <location>
        <position position="264"/>
    </location>
</feature>
<comment type="caution">
    <text evidence="3">The sequence shown here is derived from an EMBL/GenBank/DDBJ whole genome shotgun (WGS) entry which is preliminary data.</text>
</comment>
<reference evidence="3 4" key="1">
    <citation type="journal article" date="2013" name="Curr. Biol.">
        <title>The Genome of the Foraminiferan Reticulomyxa filosa.</title>
        <authorList>
            <person name="Glockner G."/>
            <person name="Hulsmann N."/>
            <person name="Schleicher M."/>
            <person name="Noegel A.A."/>
            <person name="Eichinger L."/>
            <person name="Gallinger C."/>
            <person name="Pawlowski J."/>
            <person name="Sierra R."/>
            <person name="Euteneuer U."/>
            <person name="Pillet L."/>
            <person name="Moustafa A."/>
            <person name="Platzer M."/>
            <person name="Groth M."/>
            <person name="Szafranski K."/>
            <person name="Schliwa M."/>
        </authorList>
    </citation>
    <scope>NUCLEOTIDE SEQUENCE [LARGE SCALE GENOMIC DNA]</scope>
</reference>
<feature type="region of interest" description="Disordered" evidence="2">
    <location>
        <begin position="243"/>
        <end position="264"/>
    </location>
</feature>
<proteinExistence type="predicted"/>
<evidence type="ECO:0000256" key="2">
    <source>
        <dbReference type="SAM" id="MobiDB-lite"/>
    </source>
</evidence>